<evidence type="ECO:0000259" key="20">
    <source>
        <dbReference type="Pfam" id="PF25488"/>
    </source>
</evidence>
<evidence type="ECO:0000256" key="10">
    <source>
        <dbReference type="ARBA" id="ARBA00022801"/>
    </source>
</evidence>
<feature type="region of interest" description="Disordered" evidence="18">
    <location>
        <begin position="28"/>
        <end position="56"/>
    </location>
</feature>
<dbReference type="PANTHER" id="PTHR11240">
    <property type="entry name" value="RIBONUCLEASE T2"/>
    <property type="match status" value="1"/>
</dbReference>
<evidence type="ECO:0000313" key="22">
    <source>
        <dbReference type="Proteomes" id="UP001161757"/>
    </source>
</evidence>
<dbReference type="SUPFAM" id="SSF55895">
    <property type="entry name" value="Ribonuclease Rh-like"/>
    <property type="match status" value="1"/>
</dbReference>
<feature type="active site" evidence="16">
    <location>
        <position position="117"/>
    </location>
</feature>
<evidence type="ECO:0000313" key="21">
    <source>
        <dbReference type="EMBL" id="KAJ8989038.1"/>
    </source>
</evidence>
<protein>
    <recommendedName>
        <fullName evidence="15">Ribonuclease T2-like</fullName>
        <ecNumber evidence="4">4.6.1.19</ecNumber>
    </recommendedName>
</protein>
<evidence type="ECO:0000256" key="3">
    <source>
        <dbReference type="ARBA" id="ARBA00007469"/>
    </source>
</evidence>
<dbReference type="EC" id="4.6.1.19" evidence="4"/>
<evidence type="ECO:0000256" key="4">
    <source>
        <dbReference type="ARBA" id="ARBA00012571"/>
    </source>
</evidence>
<comment type="subcellular location">
    <subcellularLocation>
        <location evidence="2">Cytoplasm</location>
    </subcellularLocation>
    <subcellularLocation>
        <location evidence="1">Vacuole lumen</location>
    </subcellularLocation>
</comment>
<keyword evidence="12" id="KW-0325">Glycoprotein</keyword>
<feature type="active site" evidence="16">
    <location>
        <position position="180"/>
    </location>
</feature>
<evidence type="ECO:0000256" key="17">
    <source>
        <dbReference type="RuleBase" id="RU004328"/>
    </source>
</evidence>
<gene>
    <name evidence="21" type="primary">RBT7</name>
    <name evidence="21" type="ORF">HRR80_006767</name>
</gene>
<evidence type="ECO:0000256" key="13">
    <source>
        <dbReference type="ARBA" id="ARBA00023239"/>
    </source>
</evidence>
<sequence>MWWFQQALRLPLISSLINLNLLSNSHDTTNTNTSSSIKTSINNHDTPTHSDQHPLQQPLQIQSQEHCPYPPLLSCPFPPPADGINTCCINHPSGHFLQTQFWDTSPALGAADSWTIHGLWPDLCTGGFDQFCGDATRRHDDIVSALEAAASREVTQPLLDYMRESWLALDGDDAHLWAHEWNKHGTCISTLEPVCYGGGDNGDEVGGVHKDSKAPLDVLDYFIQTTSLFRTLDTYSILADAGIIPSYTKTYTLSELEDAISSSSEYGHPVTFRCDRFGQLNEIWYHFAVLGPLRTNIGRNNTHTLNLQTSSSSPSFPFLNESIIRDTFIPTSPFDGAPLSNCPRSGIKYRPKSAHKNPPPHPYPGPSPTTSKTSPTATAHPFSGRGYLKVNVLKTPSSASEASSSSSTSSSVTAATTDQQSQGCLIRLGDWYTSGTCATFKAQPDVVDPGHAPLFSLSSSFSPCAINPATSKFECTKSTAIQSIFSSDPESPYTLSYRNSTTFYAAHSPHRFEKVGIYADSADGEREVELGIQWIPV</sequence>
<name>A0AAN6ISR2_EXODE</name>
<reference evidence="21" key="1">
    <citation type="submission" date="2023-01" db="EMBL/GenBank/DDBJ databases">
        <title>Exophiala dermititidis isolated from Cystic Fibrosis Patient.</title>
        <authorList>
            <person name="Kurbessoian T."/>
            <person name="Crocker A."/>
            <person name="Murante D."/>
            <person name="Hogan D.A."/>
            <person name="Stajich J.E."/>
        </authorList>
    </citation>
    <scope>NUCLEOTIDE SEQUENCE</scope>
    <source>
        <strain evidence="21">Ex8</strain>
    </source>
</reference>
<dbReference type="GO" id="GO:0005775">
    <property type="term" value="C:vacuolar lumen"/>
    <property type="evidence" value="ECO:0007669"/>
    <property type="project" value="UniProtKB-SubCell"/>
</dbReference>
<evidence type="ECO:0000256" key="5">
    <source>
        <dbReference type="ARBA" id="ARBA00022490"/>
    </source>
</evidence>
<evidence type="ECO:0000256" key="8">
    <source>
        <dbReference type="ARBA" id="ARBA00022729"/>
    </source>
</evidence>
<evidence type="ECO:0000256" key="18">
    <source>
        <dbReference type="SAM" id="MobiDB-lite"/>
    </source>
</evidence>
<comment type="function">
    <text evidence="14">Rnase which modulates cell survival under stress conditions. Released from the vacuole to the cytoplasm during stress to promote tRNA and rRNA cleavage and to activate separately a downstream pathway that promotes cell death. Involved in cell size, vacuolar morphology and growth at high temperatures and high salt concentration.</text>
</comment>
<dbReference type="InterPro" id="IPR057328">
    <property type="entry name" value="RNaseT2L_C"/>
</dbReference>
<feature type="signal peptide" evidence="19">
    <location>
        <begin position="1"/>
        <end position="15"/>
    </location>
</feature>
<evidence type="ECO:0000256" key="9">
    <source>
        <dbReference type="ARBA" id="ARBA00022759"/>
    </source>
</evidence>
<feature type="chain" id="PRO_5042874637" description="Ribonuclease T2-like" evidence="19">
    <location>
        <begin position="16"/>
        <end position="537"/>
    </location>
</feature>
<evidence type="ECO:0000256" key="14">
    <source>
        <dbReference type="ARBA" id="ARBA00025494"/>
    </source>
</evidence>
<comment type="caution">
    <text evidence="21">The sequence shown here is derived from an EMBL/GenBank/DDBJ whole genome shotgun (WGS) entry which is preliminary data.</text>
</comment>
<dbReference type="InterPro" id="IPR001568">
    <property type="entry name" value="RNase_T2-like"/>
</dbReference>
<evidence type="ECO:0000256" key="11">
    <source>
        <dbReference type="ARBA" id="ARBA00023157"/>
    </source>
</evidence>
<evidence type="ECO:0000256" key="6">
    <source>
        <dbReference type="ARBA" id="ARBA00022554"/>
    </source>
</evidence>
<accession>A0AAN6ISR2</accession>
<organism evidence="21 22">
    <name type="scientific">Exophiala dermatitidis</name>
    <name type="common">Black yeast-like fungus</name>
    <name type="synonym">Wangiella dermatitidis</name>
    <dbReference type="NCBI Taxonomy" id="5970"/>
    <lineage>
        <taxon>Eukaryota</taxon>
        <taxon>Fungi</taxon>
        <taxon>Dikarya</taxon>
        <taxon>Ascomycota</taxon>
        <taxon>Pezizomycotina</taxon>
        <taxon>Eurotiomycetes</taxon>
        <taxon>Chaetothyriomycetidae</taxon>
        <taxon>Chaetothyriales</taxon>
        <taxon>Herpotrichiellaceae</taxon>
        <taxon>Exophiala</taxon>
    </lineage>
</organism>
<proteinExistence type="inferred from homology"/>
<dbReference type="EMBL" id="JAJGCB010000015">
    <property type="protein sequence ID" value="KAJ8989038.1"/>
    <property type="molecule type" value="Genomic_DNA"/>
</dbReference>
<dbReference type="Gene3D" id="3.90.730.10">
    <property type="entry name" value="Ribonuclease T2-like"/>
    <property type="match status" value="1"/>
</dbReference>
<dbReference type="PANTHER" id="PTHR11240:SF22">
    <property type="entry name" value="RIBONUCLEASE T2"/>
    <property type="match status" value="1"/>
</dbReference>
<evidence type="ECO:0000256" key="1">
    <source>
        <dbReference type="ARBA" id="ARBA00004410"/>
    </source>
</evidence>
<dbReference type="PROSITE" id="PS00531">
    <property type="entry name" value="RNASE_T2_2"/>
    <property type="match status" value="1"/>
</dbReference>
<dbReference type="GO" id="GO:0005576">
    <property type="term" value="C:extracellular region"/>
    <property type="evidence" value="ECO:0007669"/>
    <property type="project" value="TreeGrafter"/>
</dbReference>
<keyword evidence="13 21" id="KW-0456">Lyase</keyword>
<dbReference type="CDD" id="cd01061">
    <property type="entry name" value="RNase_T2_euk"/>
    <property type="match status" value="1"/>
</dbReference>
<keyword evidence="10" id="KW-0378">Hydrolase</keyword>
<dbReference type="InterPro" id="IPR036430">
    <property type="entry name" value="RNase_T2-like_sf"/>
</dbReference>
<evidence type="ECO:0000256" key="15">
    <source>
        <dbReference type="ARBA" id="ARBA00071169"/>
    </source>
</evidence>
<dbReference type="GO" id="GO:0006401">
    <property type="term" value="P:RNA catabolic process"/>
    <property type="evidence" value="ECO:0007669"/>
    <property type="project" value="TreeGrafter"/>
</dbReference>
<dbReference type="AlphaFoldDB" id="A0AAN6ISR2"/>
<keyword evidence="7" id="KW-0540">Nuclease</keyword>
<feature type="compositionally biased region" description="Low complexity" evidence="18">
    <location>
        <begin position="28"/>
        <end position="43"/>
    </location>
</feature>
<dbReference type="Pfam" id="PF25488">
    <property type="entry name" value="RNaseT2L_C"/>
    <property type="match status" value="1"/>
</dbReference>
<dbReference type="GO" id="GO:0033897">
    <property type="term" value="F:ribonuclease T2 activity"/>
    <property type="evidence" value="ECO:0007669"/>
    <property type="project" value="UniProtKB-EC"/>
</dbReference>
<dbReference type="InterPro" id="IPR018188">
    <property type="entry name" value="RNase_T2_His_AS_1"/>
</dbReference>
<comment type="similarity">
    <text evidence="3 17">Belongs to the RNase T2 family.</text>
</comment>
<evidence type="ECO:0000256" key="12">
    <source>
        <dbReference type="ARBA" id="ARBA00023180"/>
    </source>
</evidence>
<dbReference type="InterPro" id="IPR033130">
    <property type="entry name" value="RNase_T2_His_AS_2"/>
</dbReference>
<feature type="compositionally biased region" description="Pro residues" evidence="18">
    <location>
        <begin position="357"/>
        <end position="367"/>
    </location>
</feature>
<keyword evidence="8 19" id="KW-0732">Signal</keyword>
<feature type="domain" description="RNase T2-like C-terminal" evidence="20">
    <location>
        <begin position="411"/>
        <end position="534"/>
    </location>
</feature>
<dbReference type="PROSITE" id="PS00530">
    <property type="entry name" value="RNASE_T2_1"/>
    <property type="match status" value="1"/>
</dbReference>
<feature type="active site" evidence="16">
    <location>
        <position position="184"/>
    </location>
</feature>
<dbReference type="InterPro" id="IPR033697">
    <property type="entry name" value="Ribonuclease_T2_eukaryotic"/>
</dbReference>
<keyword evidence="9" id="KW-0255">Endonuclease</keyword>
<keyword evidence="5" id="KW-0963">Cytoplasm</keyword>
<dbReference type="GO" id="GO:0003723">
    <property type="term" value="F:RNA binding"/>
    <property type="evidence" value="ECO:0007669"/>
    <property type="project" value="InterPro"/>
</dbReference>
<evidence type="ECO:0000256" key="7">
    <source>
        <dbReference type="ARBA" id="ARBA00022722"/>
    </source>
</evidence>
<dbReference type="Proteomes" id="UP001161757">
    <property type="component" value="Unassembled WGS sequence"/>
</dbReference>
<feature type="compositionally biased region" description="Low complexity" evidence="18">
    <location>
        <begin position="368"/>
        <end position="378"/>
    </location>
</feature>
<feature type="region of interest" description="Disordered" evidence="18">
    <location>
        <begin position="339"/>
        <end position="383"/>
    </location>
</feature>
<evidence type="ECO:0000256" key="16">
    <source>
        <dbReference type="PIRSR" id="PIRSR633697-1"/>
    </source>
</evidence>
<evidence type="ECO:0000256" key="2">
    <source>
        <dbReference type="ARBA" id="ARBA00004496"/>
    </source>
</evidence>
<dbReference type="GO" id="GO:0016787">
    <property type="term" value="F:hydrolase activity"/>
    <property type="evidence" value="ECO:0007669"/>
    <property type="project" value="UniProtKB-KW"/>
</dbReference>
<evidence type="ECO:0000256" key="19">
    <source>
        <dbReference type="SAM" id="SignalP"/>
    </source>
</evidence>
<keyword evidence="11" id="KW-1015">Disulfide bond</keyword>
<dbReference type="Pfam" id="PF00445">
    <property type="entry name" value="Ribonuclease_T2"/>
    <property type="match status" value="1"/>
</dbReference>
<keyword evidence="6" id="KW-0926">Vacuole</keyword>